<sequence length="89" mass="10314">MNKKDADYVNNVAHFLTFIGKEAYSLLKPLALPGKPIYLPYATLKELLLDYVKYINFEWGKGGRFRKMIHQDIGNYTTSLRHSNPVHTQ</sequence>
<name>A0A183NIY0_9TREM</name>
<feature type="non-terminal residue" evidence="1">
    <location>
        <position position="89"/>
    </location>
</feature>
<dbReference type="AlphaFoldDB" id="A0A183NIY0"/>
<evidence type="ECO:0000313" key="2">
    <source>
        <dbReference type="Proteomes" id="UP000269396"/>
    </source>
</evidence>
<proteinExistence type="predicted"/>
<gene>
    <name evidence="1" type="ORF">SMTD_LOCUS2066</name>
</gene>
<evidence type="ECO:0000313" key="1">
    <source>
        <dbReference type="EMBL" id="VDO83951.1"/>
    </source>
</evidence>
<reference evidence="1 2" key="1">
    <citation type="submission" date="2018-11" db="EMBL/GenBank/DDBJ databases">
        <authorList>
            <consortium name="Pathogen Informatics"/>
        </authorList>
    </citation>
    <scope>NUCLEOTIDE SEQUENCE [LARGE SCALE GENOMIC DNA]</scope>
    <source>
        <strain>Denwood</strain>
        <strain evidence="2">Zambia</strain>
    </source>
</reference>
<dbReference type="EMBL" id="UZAL01002619">
    <property type="protein sequence ID" value="VDO83951.1"/>
    <property type="molecule type" value="Genomic_DNA"/>
</dbReference>
<organism evidence="1 2">
    <name type="scientific">Schistosoma mattheei</name>
    <dbReference type="NCBI Taxonomy" id="31246"/>
    <lineage>
        <taxon>Eukaryota</taxon>
        <taxon>Metazoa</taxon>
        <taxon>Spiralia</taxon>
        <taxon>Lophotrochozoa</taxon>
        <taxon>Platyhelminthes</taxon>
        <taxon>Trematoda</taxon>
        <taxon>Digenea</taxon>
        <taxon>Strigeidida</taxon>
        <taxon>Schistosomatoidea</taxon>
        <taxon>Schistosomatidae</taxon>
        <taxon>Schistosoma</taxon>
    </lineage>
</organism>
<accession>A0A183NIY0</accession>
<dbReference type="Proteomes" id="UP000269396">
    <property type="component" value="Unassembled WGS sequence"/>
</dbReference>
<protein>
    <submittedName>
        <fullName evidence="1">Uncharacterized protein</fullName>
    </submittedName>
</protein>
<keyword evidence="2" id="KW-1185">Reference proteome</keyword>